<dbReference type="OMA" id="APLEMFK"/>
<evidence type="ECO:0000256" key="3">
    <source>
        <dbReference type="ARBA" id="ARBA00004603"/>
    </source>
</evidence>
<dbReference type="GO" id="GO:0005737">
    <property type="term" value="C:cytoplasm"/>
    <property type="evidence" value="ECO:0000318"/>
    <property type="project" value="GO_Central"/>
</dbReference>
<dbReference type="Proteomes" id="UP000015101">
    <property type="component" value="Unassembled WGS sequence"/>
</dbReference>
<dbReference type="CTD" id="20210833"/>
<evidence type="ECO:0000256" key="5">
    <source>
        <dbReference type="ARBA" id="ARBA00023329"/>
    </source>
</evidence>
<dbReference type="InterPro" id="IPR040057">
    <property type="entry name" value="Spe-39"/>
</dbReference>
<keyword evidence="5" id="KW-0968">Cytoplasmic vesicle</keyword>
<feature type="domain" description="Vps16 C-terminal" evidence="6">
    <location>
        <begin position="63"/>
        <end position="192"/>
    </location>
</feature>
<dbReference type="PANTHER" id="PTHR13364:SF6">
    <property type="entry name" value="SPERMATOGENESIS-DEFECTIVE PROTEIN 39 HOMOLOG"/>
    <property type="match status" value="1"/>
</dbReference>
<dbReference type="EMBL" id="AMQM01000554">
    <property type="status" value="NOT_ANNOTATED_CDS"/>
    <property type="molecule type" value="Genomic_DNA"/>
</dbReference>
<dbReference type="GO" id="GO:0005769">
    <property type="term" value="C:early endosome"/>
    <property type="evidence" value="ECO:0007669"/>
    <property type="project" value="UniProtKB-SubCell"/>
</dbReference>
<keyword evidence="9" id="KW-1185">Reference proteome</keyword>
<protein>
    <recommendedName>
        <fullName evidence="6">Vps16 C-terminal domain-containing protein</fullName>
    </recommendedName>
</protein>
<evidence type="ECO:0000256" key="4">
    <source>
        <dbReference type="ARBA" id="ARBA00022753"/>
    </source>
</evidence>
<evidence type="ECO:0000256" key="1">
    <source>
        <dbReference type="ARBA" id="ARBA00004412"/>
    </source>
</evidence>
<evidence type="ECO:0000259" key="6">
    <source>
        <dbReference type="Pfam" id="PF04840"/>
    </source>
</evidence>
<gene>
    <name evidence="8" type="primary">20210833</name>
    <name evidence="7" type="ORF">HELRODRAFT_188265</name>
</gene>
<evidence type="ECO:0000313" key="8">
    <source>
        <dbReference type="EnsemblMetazoa" id="HelroP188265"/>
    </source>
</evidence>
<dbReference type="GO" id="GO:0005770">
    <property type="term" value="C:late endosome"/>
    <property type="evidence" value="ECO:0007669"/>
    <property type="project" value="UniProtKB-SubCell"/>
</dbReference>
<evidence type="ECO:0000313" key="9">
    <source>
        <dbReference type="Proteomes" id="UP000015101"/>
    </source>
</evidence>
<evidence type="ECO:0000256" key="2">
    <source>
        <dbReference type="ARBA" id="ARBA00004541"/>
    </source>
</evidence>
<comment type="subcellular location">
    <subcellularLocation>
        <location evidence="2">Cytoplasmic vesicle</location>
    </subcellularLocation>
    <subcellularLocation>
        <location evidence="1">Early endosome</location>
    </subcellularLocation>
    <subcellularLocation>
        <location evidence="3">Late endosome</location>
    </subcellularLocation>
</comment>
<reference evidence="7 9" key="2">
    <citation type="journal article" date="2013" name="Nature">
        <title>Insights into bilaterian evolution from three spiralian genomes.</title>
        <authorList>
            <person name="Simakov O."/>
            <person name="Marletaz F."/>
            <person name="Cho S.J."/>
            <person name="Edsinger-Gonzales E."/>
            <person name="Havlak P."/>
            <person name="Hellsten U."/>
            <person name="Kuo D.H."/>
            <person name="Larsson T."/>
            <person name="Lv J."/>
            <person name="Arendt D."/>
            <person name="Savage R."/>
            <person name="Osoegawa K."/>
            <person name="de Jong P."/>
            <person name="Grimwood J."/>
            <person name="Chapman J.A."/>
            <person name="Shapiro H."/>
            <person name="Aerts A."/>
            <person name="Otillar R.P."/>
            <person name="Terry A.Y."/>
            <person name="Boore J.L."/>
            <person name="Grigoriev I.V."/>
            <person name="Lindberg D.R."/>
            <person name="Seaver E.C."/>
            <person name="Weisblat D.A."/>
            <person name="Putnam N.H."/>
            <person name="Rokhsar D.S."/>
        </authorList>
    </citation>
    <scope>NUCLEOTIDE SEQUENCE</scope>
</reference>
<dbReference type="STRING" id="6412.T1FPT6"/>
<dbReference type="RefSeq" id="XP_009015480.1">
    <property type="nucleotide sequence ID" value="XM_009017232.1"/>
</dbReference>
<keyword evidence="4" id="KW-0967">Endosome</keyword>
<dbReference type="eggNOG" id="KOG4677">
    <property type="taxonomic scope" value="Eukaryota"/>
</dbReference>
<dbReference type="InterPro" id="IPR006925">
    <property type="entry name" value="Vps16_C"/>
</dbReference>
<dbReference type="GO" id="GO:0006886">
    <property type="term" value="P:intracellular protein transport"/>
    <property type="evidence" value="ECO:0000318"/>
    <property type="project" value="GO_Central"/>
</dbReference>
<organism evidence="8 9">
    <name type="scientific">Helobdella robusta</name>
    <name type="common">Californian leech</name>
    <dbReference type="NCBI Taxonomy" id="6412"/>
    <lineage>
        <taxon>Eukaryota</taxon>
        <taxon>Metazoa</taxon>
        <taxon>Spiralia</taxon>
        <taxon>Lophotrochozoa</taxon>
        <taxon>Annelida</taxon>
        <taxon>Clitellata</taxon>
        <taxon>Hirudinea</taxon>
        <taxon>Rhynchobdellida</taxon>
        <taxon>Glossiphoniidae</taxon>
        <taxon>Helobdella</taxon>
    </lineage>
</organism>
<proteinExistence type="predicted"/>
<reference evidence="8" key="3">
    <citation type="submission" date="2015-06" db="UniProtKB">
        <authorList>
            <consortium name="EnsemblMetazoa"/>
        </authorList>
    </citation>
    <scope>IDENTIFICATION</scope>
</reference>
<dbReference type="InParanoid" id="T1FPT6"/>
<dbReference type="EMBL" id="KB096324">
    <property type="protein sequence ID" value="ESO06112.1"/>
    <property type="molecule type" value="Genomic_DNA"/>
</dbReference>
<dbReference type="GO" id="GO:0099023">
    <property type="term" value="C:vesicle tethering complex"/>
    <property type="evidence" value="ECO:0007669"/>
    <property type="project" value="UniProtKB-ARBA"/>
</dbReference>
<dbReference type="Pfam" id="PF04840">
    <property type="entry name" value="Vps16_C"/>
    <property type="match status" value="1"/>
</dbReference>
<evidence type="ECO:0000313" key="7">
    <source>
        <dbReference type="EMBL" id="ESO06112.1"/>
    </source>
</evidence>
<accession>T1FPT6</accession>
<dbReference type="Gene3D" id="1.10.150.780">
    <property type="entry name" value="Vps16, C-terminal region"/>
    <property type="match status" value="1"/>
</dbReference>
<dbReference type="InterPro" id="IPR038132">
    <property type="entry name" value="Vps16_C_sf"/>
</dbReference>
<dbReference type="OrthoDB" id="9977282at2759"/>
<reference evidence="9" key="1">
    <citation type="submission" date="2012-12" db="EMBL/GenBank/DDBJ databases">
        <authorList>
            <person name="Hellsten U."/>
            <person name="Grimwood J."/>
            <person name="Chapman J.A."/>
            <person name="Shapiro H."/>
            <person name="Aerts A."/>
            <person name="Otillar R.P."/>
            <person name="Terry A.Y."/>
            <person name="Boore J.L."/>
            <person name="Simakov O."/>
            <person name="Marletaz F."/>
            <person name="Cho S.-J."/>
            <person name="Edsinger-Gonzales E."/>
            <person name="Havlak P."/>
            <person name="Kuo D.-H."/>
            <person name="Larsson T."/>
            <person name="Lv J."/>
            <person name="Arendt D."/>
            <person name="Savage R."/>
            <person name="Osoegawa K."/>
            <person name="de Jong P."/>
            <person name="Lindberg D.R."/>
            <person name="Seaver E.C."/>
            <person name="Weisblat D.A."/>
            <person name="Putnam N.H."/>
            <person name="Grigoriev I.V."/>
            <person name="Rokhsar D.S."/>
        </authorList>
    </citation>
    <scope>NUCLEOTIDE SEQUENCE</scope>
</reference>
<dbReference type="EnsemblMetazoa" id="HelroT188265">
    <property type="protein sequence ID" value="HelroP188265"/>
    <property type="gene ID" value="HelroG188265"/>
</dbReference>
<dbReference type="PANTHER" id="PTHR13364">
    <property type="entry name" value="DEFECTIVE SPERMATOGENESIS PROTEIN 39"/>
    <property type="match status" value="1"/>
</dbReference>
<dbReference type="GO" id="GO:0007034">
    <property type="term" value="P:vacuolar transport"/>
    <property type="evidence" value="ECO:0000318"/>
    <property type="project" value="GO_Central"/>
</dbReference>
<dbReference type="FunCoup" id="T1FPT6">
    <property type="interactions" value="1350"/>
</dbReference>
<dbReference type="AlphaFoldDB" id="T1FPT6"/>
<dbReference type="HOGENOM" id="CLU_029487_1_0_1"/>
<dbReference type="GeneID" id="20210833"/>
<sequence length="374" mass="43084">MTIEGGGSLGGKSADIFNLKLIHLPEALLGGMSFNPKILKQLIVKSMPYSLECYKSREHKLELLNEAIKTGDGNAILTIVLFLERTMKKSLFNLEIGRRPMALDHYIHHLLGEEPSNNMFDVLKFFSRSDNAAMLKFKLATKDSNASSKVASLKKCLESHFHKEETLQQEAYVVQQYIDLIELQCAIQENYRNEKNISNPVTPKISDGFVGSATMSTLSYSCLYHYDKPENFFVSPLSIKKSQKLTDKQYLWKAMIALIIQKRWNDLESLFKTKTWMGGIKMRSPVSFDRIVSLLHHMNAPKEIKEKYCLLVEDLDQRIQIASKCSCHEIVLKTYKDQLNRCQIEEYMTLLKNNTPEYFFANELLNDTSIKWKK</sequence>
<dbReference type="KEGG" id="hro:HELRODRAFT_188265"/>
<name>T1FPT6_HELRO</name>